<protein>
    <recommendedName>
        <fullName evidence="2">50S ribosomal protein L33</fullName>
    </recommendedName>
</protein>
<gene>
    <name evidence="1" type="ORF">AB0763_12080</name>
</gene>
<dbReference type="EMBL" id="CP162601">
    <property type="protein sequence ID" value="XDK24890.1"/>
    <property type="molecule type" value="Genomic_DNA"/>
</dbReference>
<evidence type="ECO:0000313" key="1">
    <source>
        <dbReference type="EMBL" id="XDK24890.1"/>
    </source>
</evidence>
<proteinExistence type="predicted"/>
<evidence type="ECO:0008006" key="2">
    <source>
        <dbReference type="Google" id="ProtNLM"/>
    </source>
</evidence>
<dbReference type="RefSeq" id="WP_306102021.1">
    <property type="nucleotide sequence ID" value="NZ_CP162601.1"/>
</dbReference>
<reference evidence="1" key="1">
    <citation type="submission" date="2024-07" db="EMBL/GenBank/DDBJ databases">
        <title>Genome Analysis of a Potential Novel Vibrio Species Secreting pH- and Thermo-stable Alginate Lyase and its Application in Producing Alginate Oligosaccharides.</title>
        <authorList>
            <person name="Huang H."/>
            <person name="Bao K."/>
        </authorList>
    </citation>
    <scope>NUCLEOTIDE SEQUENCE</scope>
    <source>
        <strain evidence="1">HB236076</strain>
    </source>
</reference>
<accession>A0AB39HE90</accession>
<dbReference type="KEGG" id="vih:AB0763_12080"/>
<sequence>MRARHSRQKRRRWNNYMMLGVIAFMLLLNLPTIIKNYLLPEPQPDSVYLLNPQDAVMEINTLEWALKYQGSLWLLTPSLDVPGEELVERWQQVKGSVVSDEMLGQLKAHLPAPETIEVWYDHQEEPQRITLYRFAQFWLLKNYQQQWIAISLDDDYLLPSVSPK</sequence>
<organism evidence="1">
    <name type="scientific">Vibrio sp. HB236076</name>
    <dbReference type="NCBI Taxonomy" id="3232307"/>
    <lineage>
        <taxon>Bacteria</taxon>
        <taxon>Pseudomonadati</taxon>
        <taxon>Pseudomonadota</taxon>
        <taxon>Gammaproteobacteria</taxon>
        <taxon>Vibrionales</taxon>
        <taxon>Vibrionaceae</taxon>
        <taxon>Vibrio</taxon>
    </lineage>
</organism>
<name>A0AB39HE90_9VIBR</name>
<dbReference type="AlphaFoldDB" id="A0AB39HE90"/>